<dbReference type="Gene3D" id="3.20.10.10">
    <property type="entry name" value="D-amino Acid Aminotransferase, subunit A, domain 2"/>
    <property type="match status" value="1"/>
</dbReference>
<dbReference type="NCBIfam" id="NF005729">
    <property type="entry name" value="PRK07546.1-3"/>
    <property type="match status" value="1"/>
</dbReference>
<dbReference type="KEGG" id="sedi:EBB79_15805"/>
<keyword evidence="3" id="KW-1185">Reference proteome</keyword>
<evidence type="ECO:0000313" key="2">
    <source>
        <dbReference type="EMBL" id="AZV79197.1"/>
    </source>
</evidence>
<sequence>MENPICPPDTPAPDAHDYALIETFGYHPEQGIAHAPLHVHRMQASAEALGFMFDRRAVMQQMESITSAVPLRCRLTLDRAGVLDLTTAAMPAKLGQMQFVIADTRLHSGDALLRHKTTRRDVYDCARAALPAGITEALFLNERGEVCEGTITNITITTADGDHLTPVLNSGCLPGVYRQKQLNSGRLSEAVLTLADLKSARSIHLINALRGATPAIWAPQCSQFTQFA</sequence>
<dbReference type="GO" id="GO:0016829">
    <property type="term" value="F:lyase activity"/>
    <property type="evidence" value="ECO:0007669"/>
    <property type="project" value="UniProtKB-KW"/>
</dbReference>
<dbReference type="SUPFAM" id="SSF56752">
    <property type="entry name" value="D-aminoacid aminotransferase-like PLP-dependent enzymes"/>
    <property type="match status" value="1"/>
</dbReference>
<dbReference type="InterPro" id="IPR001544">
    <property type="entry name" value="Aminotrans_IV"/>
</dbReference>
<dbReference type="Proteomes" id="UP000283063">
    <property type="component" value="Chromosome"/>
</dbReference>
<dbReference type="AlphaFoldDB" id="A0A3T0N5C6"/>
<dbReference type="InterPro" id="IPR036038">
    <property type="entry name" value="Aminotransferase-like"/>
</dbReference>
<dbReference type="InterPro" id="IPR043131">
    <property type="entry name" value="BCAT-like_N"/>
</dbReference>
<dbReference type="Pfam" id="PF01063">
    <property type="entry name" value="Aminotran_4"/>
    <property type="match status" value="1"/>
</dbReference>
<gene>
    <name evidence="2" type="ORF">EBB79_15805</name>
</gene>
<reference evidence="2 3" key="1">
    <citation type="submission" date="2018-10" db="EMBL/GenBank/DDBJ databases">
        <title>Parasedimentitalea marina sp. nov., a psychrophilic bacterium isolated from deep seawater of the New Britain Trench.</title>
        <authorList>
            <person name="Cao J."/>
        </authorList>
    </citation>
    <scope>NUCLEOTIDE SEQUENCE [LARGE SCALE GENOMIC DNA]</scope>
    <source>
        <strain evidence="2 3">W43</strain>
    </source>
</reference>
<name>A0A3T0N5C6_9RHOB</name>
<protein>
    <recommendedName>
        <fullName evidence="1">Probable branched-chain-amino-acid aminotransferase</fullName>
    </recommendedName>
</protein>
<evidence type="ECO:0000313" key="3">
    <source>
        <dbReference type="Proteomes" id="UP000283063"/>
    </source>
</evidence>
<dbReference type="RefSeq" id="WP_127749745.1">
    <property type="nucleotide sequence ID" value="NZ_CP033219.1"/>
</dbReference>
<organism evidence="2 3">
    <name type="scientific">Parasedimentitalea marina</name>
    <dbReference type="NCBI Taxonomy" id="2483033"/>
    <lineage>
        <taxon>Bacteria</taxon>
        <taxon>Pseudomonadati</taxon>
        <taxon>Pseudomonadota</taxon>
        <taxon>Alphaproteobacteria</taxon>
        <taxon>Rhodobacterales</taxon>
        <taxon>Paracoccaceae</taxon>
        <taxon>Parasedimentitalea</taxon>
    </lineage>
</organism>
<dbReference type="OrthoDB" id="9809239at2"/>
<dbReference type="EMBL" id="CP033219">
    <property type="protein sequence ID" value="AZV79197.1"/>
    <property type="molecule type" value="Genomic_DNA"/>
</dbReference>
<dbReference type="InterPro" id="IPR043132">
    <property type="entry name" value="BCAT-like_C"/>
</dbReference>
<dbReference type="Gene3D" id="3.30.470.10">
    <property type="match status" value="1"/>
</dbReference>
<evidence type="ECO:0000256" key="1">
    <source>
        <dbReference type="ARBA" id="ARBA00014472"/>
    </source>
</evidence>
<proteinExistence type="predicted"/>
<accession>A0A3T0N5C6</accession>
<keyword evidence="2" id="KW-0456">Lyase</keyword>